<feature type="region of interest" description="Disordered" evidence="9">
    <location>
        <begin position="260"/>
        <end position="297"/>
    </location>
</feature>
<keyword evidence="13" id="KW-1185">Reference proteome</keyword>
<dbReference type="Proteomes" id="UP000192578">
    <property type="component" value="Unassembled WGS sequence"/>
</dbReference>
<dbReference type="OrthoDB" id="8935849at2759"/>
<dbReference type="PROSITE" id="PS50262">
    <property type="entry name" value="G_PROTEIN_RECEP_F1_2"/>
    <property type="match status" value="1"/>
</dbReference>
<keyword evidence="4 10" id="KW-1133">Transmembrane helix</keyword>
<evidence type="ECO:0000256" key="1">
    <source>
        <dbReference type="ARBA" id="ARBA00004651"/>
    </source>
</evidence>
<evidence type="ECO:0000313" key="13">
    <source>
        <dbReference type="Proteomes" id="UP000192578"/>
    </source>
</evidence>
<dbReference type="GO" id="GO:0004930">
    <property type="term" value="F:G protein-coupled receptor activity"/>
    <property type="evidence" value="ECO:0007669"/>
    <property type="project" value="UniProtKB-KW"/>
</dbReference>
<feature type="transmembrane region" description="Helical" evidence="10">
    <location>
        <begin position="138"/>
        <end position="158"/>
    </location>
</feature>
<dbReference type="EMBL" id="MTYJ01000194">
    <property type="protein sequence ID" value="OWA50503.1"/>
    <property type="molecule type" value="Genomic_DNA"/>
</dbReference>
<proteinExistence type="predicted"/>
<protein>
    <recommendedName>
        <fullName evidence="11">G-protein coupled receptors family 1 profile domain-containing protein</fullName>
    </recommendedName>
</protein>
<keyword evidence="8" id="KW-0807">Transducer</keyword>
<gene>
    <name evidence="12" type="ORF">BV898_15016</name>
</gene>
<name>A0A9X6NC58_HYPEX</name>
<evidence type="ECO:0000256" key="4">
    <source>
        <dbReference type="ARBA" id="ARBA00022989"/>
    </source>
</evidence>
<dbReference type="AlphaFoldDB" id="A0A9X6NC58"/>
<feature type="transmembrane region" description="Helical" evidence="10">
    <location>
        <begin position="96"/>
        <end position="117"/>
    </location>
</feature>
<evidence type="ECO:0000256" key="6">
    <source>
        <dbReference type="ARBA" id="ARBA00023136"/>
    </source>
</evidence>
<dbReference type="PANTHER" id="PTHR24248">
    <property type="entry name" value="ADRENERGIC RECEPTOR-RELATED G-PROTEIN COUPLED RECEPTOR"/>
    <property type="match status" value="1"/>
</dbReference>
<accession>A0A9X6NC58</accession>
<evidence type="ECO:0000256" key="7">
    <source>
        <dbReference type="ARBA" id="ARBA00023170"/>
    </source>
</evidence>
<sequence>MNLTNNSTWVMTVNGTTPEWTVLPICLLLIFLTGIIGNGFLLVIFLTHRALWSPFNVYVVNLLIGNCVYIAMQFPFDIYNNLYGGQWQLGNSVCTYYIAVSWCVQPIVFNSHQLIAVNRIWAVTHPISYRRLHSMRTAVALSVGVWVYVLIGFAPGVIKDTLFFRMPVDGPDGCQLNVSAQFEWALTVGIIFNMWPQILMLLALVIIFVARRTRHYRIRSNRRVNAVGPENIAAFAEGNDTITRRRTHSSGGNAIVLSSRSMSQPQTVDVPDSDQKVGGENAAPDQERSPVDQQPVHRRRSHGDLLLILLTISVTICWTPNNIWLGWLFYGPIDSPIFTATATILLALEATIDPLMFAFALGKLRIVVSNLWSRVNILKLNSRVYGI</sequence>
<feature type="transmembrane region" description="Helical" evidence="10">
    <location>
        <begin position="184"/>
        <end position="210"/>
    </location>
</feature>
<keyword evidence="6 10" id="KW-0472">Membrane</keyword>
<feature type="transmembrane region" description="Helical" evidence="10">
    <location>
        <begin position="58"/>
        <end position="76"/>
    </location>
</feature>
<feature type="transmembrane region" description="Helical" evidence="10">
    <location>
        <begin position="20"/>
        <end position="46"/>
    </location>
</feature>
<comment type="subcellular location">
    <subcellularLocation>
        <location evidence="1">Cell membrane</location>
        <topology evidence="1">Multi-pass membrane protein</topology>
    </subcellularLocation>
</comment>
<evidence type="ECO:0000256" key="10">
    <source>
        <dbReference type="SAM" id="Phobius"/>
    </source>
</evidence>
<evidence type="ECO:0000256" key="2">
    <source>
        <dbReference type="ARBA" id="ARBA00022475"/>
    </source>
</evidence>
<dbReference type="GO" id="GO:0005886">
    <property type="term" value="C:plasma membrane"/>
    <property type="evidence" value="ECO:0007669"/>
    <property type="project" value="UniProtKB-SubCell"/>
</dbReference>
<dbReference type="InterPro" id="IPR000276">
    <property type="entry name" value="GPCR_Rhodpsn"/>
</dbReference>
<dbReference type="Pfam" id="PF00001">
    <property type="entry name" value="7tm_1"/>
    <property type="match status" value="1"/>
</dbReference>
<dbReference type="Gene3D" id="1.20.1070.10">
    <property type="entry name" value="Rhodopsin 7-helix transmembrane proteins"/>
    <property type="match status" value="1"/>
</dbReference>
<evidence type="ECO:0000256" key="3">
    <source>
        <dbReference type="ARBA" id="ARBA00022692"/>
    </source>
</evidence>
<keyword evidence="5" id="KW-0297">G-protein coupled receptor</keyword>
<evidence type="ECO:0000313" key="12">
    <source>
        <dbReference type="EMBL" id="OWA50503.1"/>
    </source>
</evidence>
<evidence type="ECO:0000256" key="5">
    <source>
        <dbReference type="ARBA" id="ARBA00023040"/>
    </source>
</evidence>
<organism evidence="12 13">
    <name type="scientific">Hypsibius exemplaris</name>
    <name type="common">Freshwater tardigrade</name>
    <dbReference type="NCBI Taxonomy" id="2072580"/>
    <lineage>
        <taxon>Eukaryota</taxon>
        <taxon>Metazoa</taxon>
        <taxon>Ecdysozoa</taxon>
        <taxon>Tardigrada</taxon>
        <taxon>Eutardigrada</taxon>
        <taxon>Parachela</taxon>
        <taxon>Hypsibioidea</taxon>
        <taxon>Hypsibiidae</taxon>
        <taxon>Hypsibius</taxon>
    </lineage>
</organism>
<evidence type="ECO:0000259" key="11">
    <source>
        <dbReference type="PROSITE" id="PS50262"/>
    </source>
</evidence>
<feature type="transmembrane region" description="Helical" evidence="10">
    <location>
        <begin position="337"/>
        <end position="361"/>
    </location>
</feature>
<evidence type="ECO:0000256" key="9">
    <source>
        <dbReference type="SAM" id="MobiDB-lite"/>
    </source>
</evidence>
<evidence type="ECO:0000256" key="8">
    <source>
        <dbReference type="ARBA" id="ARBA00023224"/>
    </source>
</evidence>
<dbReference type="CDD" id="cd00637">
    <property type="entry name" value="7tm_classA_rhodopsin-like"/>
    <property type="match status" value="1"/>
</dbReference>
<dbReference type="SUPFAM" id="SSF81321">
    <property type="entry name" value="Family A G protein-coupled receptor-like"/>
    <property type="match status" value="1"/>
</dbReference>
<dbReference type="PRINTS" id="PR00237">
    <property type="entry name" value="GPCRRHODOPSN"/>
</dbReference>
<keyword evidence="7" id="KW-0675">Receptor</keyword>
<dbReference type="InterPro" id="IPR017452">
    <property type="entry name" value="GPCR_Rhodpsn_7TM"/>
</dbReference>
<keyword evidence="2" id="KW-1003">Cell membrane</keyword>
<reference evidence="13" key="1">
    <citation type="submission" date="2017-01" db="EMBL/GenBank/DDBJ databases">
        <title>Comparative genomics of anhydrobiosis in the tardigrade Hypsibius dujardini.</title>
        <authorList>
            <person name="Yoshida Y."/>
            <person name="Koutsovoulos G."/>
            <person name="Laetsch D."/>
            <person name="Stevens L."/>
            <person name="Kumar S."/>
            <person name="Horikawa D."/>
            <person name="Ishino K."/>
            <person name="Komine S."/>
            <person name="Tomita M."/>
            <person name="Blaxter M."/>
            <person name="Arakawa K."/>
        </authorList>
    </citation>
    <scope>NUCLEOTIDE SEQUENCE [LARGE SCALE GENOMIC DNA]</scope>
    <source>
        <strain evidence="13">Z151</strain>
    </source>
</reference>
<keyword evidence="3 10" id="KW-0812">Transmembrane</keyword>
<feature type="transmembrane region" description="Helical" evidence="10">
    <location>
        <begin position="305"/>
        <end position="325"/>
    </location>
</feature>
<comment type="caution">
    <text evidence="12">The sequence shown here is derived from an EMBL/GenBank/DDBJ whole genome shotgun (WGS) entry which is preliminary data.</text>
</comment>
<feature type="domain" description="G-protein coupled receptors family 1 profile" evidence="11">
    <location>
        <begin position="37"/>
        <end position="357"/>
    </location>
</feature>